<gene>
    <name evidence="2" type="ORF">Goarm_022439</name>
</gene>
<organism evidence="2 3">
    <name type="scientific">Gossypium armourianum</name>
    <dbReference type="NCBI Taxonomy" id="34283"/>
    <lineage>
        <taxon>Eukaryota</taxon>
        <taxon>Viridiplantae</taxon>
        <taxon>Streptophyta</taxon>
        <taxon>Embryophyta</taxon>
        <taxon>Tracheophyta</taxon>
        <taxon>Spermatophyta</taxon>
        <taxon>Magnoliopsida</taxon>
        <taxon>eudicotyledons</taxon>
        <taxon>Gunneridae</taxon>
        <taxon>Pentapetalae</taxon>
        <taxon>rosids</taxon>
        <taxon>malvids</taxon>
        <taxon>Malvales</taxon>
        <taxon>Malvaceae</taxon>
        <taxon>Malvoideae</taxon>
        <taxon>Gossypium</taxon>
    </lineage>
</organism>
<name>A0A7J9KFP8_9ROSI</name>
<feature type="region of interest" description="Disordered" evidence="1">
    <location>
        <begin position="16"/>
        <end position="40"/>
    </location>
</feature>
<comment type="caution">
    <text evidence="2">The sequence shown here is derived from an EMBL/GenBank/DDBJ whole genome shotgun (WGS) entry which is preliminary data.</text>
</comment>
<dbReference type="Proteomes" id="UP000593575">
    <property type="component" value="Unassembled WGS sequence"/>
</dbReference>
<protein>
    <submittedName>
        <fullName evidence="2">Uncharacterized protein</fullName>
    </submittedName>
</protein>
<reference evidence="2 3" key="1">
    <citation type="journal article" date="2019" name="Genome Biol. Evol.">
        <title>Insights into the evolution of the New World diploid cottons (Gossypium, subgenus Houzingenia) based on genome sequencing.</title>
        <authorList>
            <person name="Grover C.E."/>
            <person name="Arick M.A. 2nd"/>
            <person name="Thrash A."/>
            <person name="Conover J.L."/>
            <person name="Sanders W.S."/>
            <person name="Peterson D.G."/>
            <person name="Frelichowski J.E."/>
            <person name="Scheffler J.A."/>
            <person name="Scheffler B.E."/>
            <person name="Wendel J.F."/>
        </authorList>
    </citation>
    <scope>NUCLEOTIDE SEQUENCE [LARGE SCALE GENOMIC DNA]</scope>
    <source>
        <strain evidence="2">6</strain>
        <tissue evidence="2">Leaf</tissue>
    </source>
</reference>
<evidence type="ECO:0000256" key="1">
    <source>
        <dbReference type="SAM" id="MobiDB-lite"/>
    </source>
</evidence>
<dbReference type="AlphaFoldDB" id="A0A7J9KFP8"/>
<accession>A0A7J9KFP8</accession>
<dbReference type="EMBL" id="JABFAE010413731">
    <property type="protein sequence ID" value="MBA0845196.1"/>
    <property type="molecule type" value="Genomic_DNA"/>
</dbReference>
<sequence>MIQSDSLEVVMVIQESSTGGAENQEADSLAKLAHSGSQGL</sequence>
<proteinExistence type="predicted"/>
<keyword evidence="3" id="KW-1185">Reference proteome</keyword>
<evidence type="ECO:0000313" key="2">
    <source>
        <dbReference type="EMBL" id="MBA0845196.1"/>
    </source>
</evidence>
<evidence type="ECO:0000313" key="3">
    <source>
        <dbReference type="Proteomes" id="UP000593575"/>
    </source>
</evidence>